<feature type="domain" description="PPC" evidence="2">
    <location>
        <begin position="1"/>
        <end position="129"/>
    </location>
</feature>
<evidence type="ECO:0000313" key="3">
    <source>
        <dbReference type="EMBL" id="PSB38184.1"/>
    </source>
</evidence>
<accession>A0ABX5FC84</accession>
<keyword evidence="4" id="KW-1185">Reference proteome</keyword>
<feature type="region of interest" description="Disordered" evidence="1">
    <location>
        <begin position="123"/>
        <end position="143"/>
    </location>
</feature>
<dbReference type="PANTHER" id="PTHR34988:SF1">
    <property type="entry name" value="DNA-BINDING PROTEIN"/>
    <property type="match status" value="1"/>
</dbReference>
<gene>
    <name evidence="3" type="ORF">C7B81_05630</name>
</gene>
<dbReference type="CDD" id="cd11378">
    <property type="entry name" value="DUF296"/>
    <property type="match status" value="1"/>
</dbReference>
<dbReference type="PANTHER" id="PTHR34988">
    <property type="entry name" value="PROTEIN, PUTATIVE-RELATED"/>
    <property type="match status" value="1"/>
</dbReference>
<sequence length="143" mass="15340">MTYHPLRLPPGVDLRRELEQRAQADPELCGFVVCGIGSLESPVLRFADQDAGLVLAGPQEVILLAGSLSRDGAHLHLVVADAEGRTTGGHLCHGSRVRTTMELLLARTEGWQLGRERDPATGHLELRVSPSPPRHPPLPGSPG</sequence>
<evidence type="ECO:0000256" key="1">
    <source>
        <dbReference type="SAM" id="MobiDB-lite"/>
    </source>
</evidence>
<feature type="compositionally biased region" description="Pro residues" evidence="1">
    <location>
        <begin position="130"/>
        <end position="143"/>
    </location>
</feature>
<dbReference type="Gene3D" id="3.30.1330.80">
    <property type="entry name" value="Hypothetical protein, similar to alpha- acetolactate decarboxylase, domain 2"/>
    <property type="match status" value="1"/>
</dbReference>
<name>A0ABX5FC84_9CHRO</name>
<comment type="caution">
    <text evidence="3">The sequence shown here is derived from an EMBL/GenBank/DDBJ whole genome shotgun (WGS) entry which is preliminary data.</text>
</comment>
<dbReference type="SUPFAM" id="SSF117856">
    <property type="entry name" value="AF0104/ALDC/Ptd012-like"/>
    <property type="match status" value="1"/>
</dbReference>
<evidence type="ECO:0000259" key="2">
    <source>
        <dbReference type="PROSITE" id="PS51742"/>
    </source>
</evidence>
<reference evidence="3 4" key="1">
    <citation type="submission" date="2018-03" db="EMBL/GenBank/DDBJ databases">
        <title>The ancient ancestry and fast evolution of plastids.</title>
        <authorList>
            <person name="Moore K.R."/>
            <person name="Magnabosco C."/>
            <person name="Momper L."/>
            <person name="Gold D.A."/>
            <person name="Bosak T."/>
            <person name="Fournier G.P."/>
        </authorList>
    </citation>
    <scope>NUCLEOTIDE SEQUENCE [LARGE SCALE GENOMIC DNA]</scope>
    <source>
        <strain evidence="3 4">CCALA 015</strain>
    </source>
</reference>
<dbReference type="EMBL" id="PVWP01000003">
    <property type="protein sequence ID" value="PSB38184.1"/>
    <property type="molecule type" value="Genomic_DNA"/>
</dbReference>
<organism evidence="3 4">
    <name type="scientific">Aphanothece cf. minutissima CCALA 015</name>
    <dbReference type="NCBI Taxonomy" id="2107695"/>
    <lineage>
        <taxon>Bacteria</taxon>
        <taxon>Bacillati</taxon>
        <taxon>Cyanobacteriota</taxon>
        <taxon>Cyanophyceae</taxon>
        <taxon>Oscillatoriophycideae</taxon>
        <taxon>Chroococcales</taxon>
        <taxon>Aphanothecaceae</taxon>
        <taxon>Aphanothece</taxon>
    </lineage>
</organism>
<dbReference type="Proteomes" id="UP000238218">
    <property type="component" value="Unassembled WGS sequence"/>
</dbReference>
<dbReference type="Pfam" id="PF03479">
    <property type="entry name" value="PCC"/>
    <property type="match status" value="1"/>
</dbReference>
<dbReference type="InterPro" id="IPR005175">
    <property type="entry name" value="PPC_dom"/>
</dbReference>
<evidence type="ECO:0000313" key="4">
    <source>
        <dbReference type="Proteomes" id="UP000238218"/>
    </source>
</evidence>
<dbReference type="RefSeq" id="WP_106220307.1">
    <property type="nucleotide sequence ID" value="NZ_PVWP01000003.1"/>
</dbReference>
<dbReference type="PROSITE" id="PS51742">
    <property type="entry name" value="PPC"/>
    <property type="match status" value="1"/>
</dbReference>
<proteinExistence type="predicted"/>
<protein>
    <submittedName>
        <fullName evidence="3">DUF296 domain-containing protein</fullName>
    </submittedName>
</protein>